<feature type="domain" description="XPG N-terminal" evidence="9">
    <location>
        <begin position="201"/>
        <end position="290"/>
    </location>
</feature>
<dbReference type="GO" id="GO:0006281">
    <property type="term" value="P:DNA repair"/>
    <property type="evidence" value="ECO:0007669"/>
    <property type="project" value="UniProtKB-ARBA"/>
</dbReference>
<dbReference type="GO" id="GO:0008409">
    <property type="term" value="F:5'-3' exonuclease activity"/>
    <property type="evidence" value="ECO:0007669"/>
    <property type="project" value="TreeGrafter"/>
</dbReference>
<keyword evidence="11" id="KW-1185">Reference proteome</keyword>
<dbReference type="GO" id="GO:0005634">
    <property type="term" value="C:nucleus"/>
    <property type="evidence" value="ECO:0007669"/>
    <property type="project" value="TreeGrafter"/>
</dbReference>
<dbReference type="Pfam" id="PF00867">
    <property type="entry name" value="XPG_I"/>
    <property type="match status" value="1"/>
</dbReference>
<dbReference type="InterPro" id="IPR036279">
    <property type="entry name" value="5-3_exonuclease_C_sf"/>
</dbReference>
<keyword evidence="5" id="KW-0378">Hydrolase</keyword>
<dbReference type="GO" id="GO:0046872">
    <property type="term" value="F:metal ion binding"/>
    <property type="evidence" value="ECO:0007669"/>
    <property type="project" value="UniProtKB-KW"/>
</dbReference>
<feature type="region of interest" description="Disordered" evidence="7">
    <location>
        <begin position="409"/>
        <end position="502"/>
    </location>
</feature>
<dbReference type="PANTHER" id="PTHR11081">
    <property type="entry name" value="FLAP ENDONUCLEASE FAMILY MEMBER"/>
    <property type="match status" value="1"/>
</dbReference>
<name>A0A0K6G9F3_9AGAM</name>
<dbReference type="Gene3D" id="1.10.150.20">
    <property type="entry name" value="5' to 3' exonuclease, C-terminal subdomain"/>
    <property type="match status" value="1"/>
</dbReference>
<feature type="region of interest" description="Disordered" evidence="7">
    <location>
        <begin position="336"/>
        <end position="397"/>
    </location>
</feature>
<dbReference type="Proteomes" id="UP000044841">
    <property type="component" value="Unassembled WGS sequence"/>
</dbReference>
<evidence type="ECO:0000256" key="6">
    <source>
        <dbReference type="ARBA" id="ARBA00022842"/>
    </source>
</evidence>
<feature type="compositionally biased region" description="Basic and acidic residues" evidence="7">
    <location>
        <begin position="410"/>
        <end position="423"/>
    </location>
</feature>
<keyword evidence="6" id="KW-0460">Magnesium</keyword>
<evidence type="ECO:0008006" key="12">
    <source>
        <dbReference type="Google" id="ProtNLM"/>
    </source>
</evidence>
<evidence type="ECO:0000256" key="2">
    <source>
        <dbReference type="ARBA" id="ARBA00022722"/>
    </source>
</evidence>
<sequence>MKDYRRMLYRLDLATSFTSFEDLFRHFMKETLFDGFIEVRVYSVPSSPGSPTGAFPTPSTRLSFIRDPITGDVVADRLFKPAQRPHDPNNLYRQQYKIVKRYSERPPLLEVFRPFVEPLLSGNKSTLIFEYRAFLEQPSAPSYDEFEVVTRQVPHKLMVGYVGRSEQGPLAIYQLDENIARTAFLDMNPMSFQPSHPDGDLGRDPTAIENIPNRFQALEGKTIAIDGTLVTQRLFYAPDPRPHRHVLGWYQLIQELRQNKINVICVFDGKRRIPAKQDEVERRRLLRAQAQARGAWEKSRYERLLSLTQTLRGLEDLPVDHQQEILKSLQIAPRSSLVKEQPPEVPSLGDASQGQEDTSDYLGQESSSGVNPLTKGPLSPDEINLTGHDPTNVIEPGSLLNEVSSILRKPSKDEQVAENDRTGVPRLPDGDIQAGVLVPEEPVSEDRPQTAPPTETSPPEVTRRVEDLTQKSAGQETLADSSSDQPIGHDHTSLDIPAAESTIGVTGELGDITEDELSPGWTKAKLKADSLKGEDTKMLTHKILDLLDHYNRTTATGPDGSIPASVALDDVQDAPAIPISKVQLKYTQEEAKLWEQLVAPSDNQTMDLAGVVEAVEQLATVELPQDDPSDEAALEEEMELPASERSAKLEEQSGLMVASLARRANPPTALTYAESRLILEAMGIPCIQSYLPYEGEALACSLVLNGLADFVGSEDTDVLMYNAPLLRRITDRKVPLQVIPPSVETGLGLSRAAFIDAAILMGTDFVKRVGGIGPTTAWRLMNKYGSIEVMLEQEPKFRPSDVAEYLEQVKVARMIFGTIPPAPAPEDIQPGNWDEQAVYDVMSRFGLQRHLDEDQIIPDALSANYYDNDSESKPF</sequence>
<dbReference type="SUPFAM" id="SSF47807">
    <property type="entry name" value="5' to 3' exonuclease, C-terminal subdomain"/>
    <property type="match status" value="1"/>
</dbReference>
<dbReference type="InterPro" id="IPR006086">
    <property type="entry name" value="XPG-I_dom"/>
</dbReference>
<keyword evidence="3" id="KW-0479">Metal-binding</keyword>
<dbReference type="EMBL" id="CYGV01001511">
    <property type="protein sequence ID" value="CUA75106.1"/>
    <property type="molecule type" value="Genomic_DNA"/>
</dbReference>
<dbReference type="SMART" id="SM00279">
    <property type="entry name" value="HhH2"/>
    <property type="match status" value="1"/>
</dbReference>
<evidence type="ECO:0000256" key="1">
    <source>
        <dbReference type="ARBA" id="ARBA00001946"/>
    </source>
</evidence>
<dbReference type="GO" id="GO:0017108">
    <property type="term" value="F:5'-flap endonuclease activity"/>
    <property type="evidence" value="ECO:0007669"/>
    <property type="project" value="TreeGrafter"/>
</dbReference>
<evidence type="ECO:0000313" key="10">
    <source>
        <dbReference type="EMBL" id="CUA75106.1"/>
    </source>
</evidence>
<dbReference type="InterPro" id="IPR029060">
    <property type="entry name" value="PIN-like_dom_sf"/>
</dbReference>
<dbReference type="PRINTS" id="PR00853">
    <property type="entry name" value="XPGRADSUPER"/>
</dbReference>
<keyword evidence="2" id="KW-0540">Nuclease</keyword>
<dbReference type="GO" id="GO:0003677">
    <property type="term" value="F:DNA binding"/>
    <property type="evidence" value="ECO:0007669"/>
    <property type="project" value="InterPro"/>
</dbReference>
<dbReference type="SUPFAM" id="SSF88723">
    <property type="entry name" value="PIN domain-like"/>
    <property type="match status" value="1"/>
</dbReference>
<accession>A0A0K6G9F3</accession>
<dbReference type="Pfam" id="PF00752">
    <property type="entry name" value="XPG_N"/>
    <property type="match status" value="1"/>
</dbReference>
<proteinExistence type="predicted"/>
<evidence type="ECO:0000256" key="4">
    <source>
        <dbReference type="ARBA" id="ARBA00022759"/>
    </source>
</evidence>
<evidence type="ECO:0000313" key="11">
    <source>
        <dbReference type="Proteomes" id="UP000044841"/>
    </source>
</evidence>
<dbReference type="SMART" id="SM00485">
    <property type="entry name" value="XPGN"/>
    <property type="match status" value="1"/>
</dbReference>
<dbReference type="InterPro" id="IPR006084">
    <property type="entry name" value="XPG/Rad2"/>
</dbReference>
<evidence type="ECO:0000256" key="7">
    <source>
        <dbReference type="SAM" id="MobiDB-lite"/>
    </source>
</evidence>
<evidence type="ECO:0000259" key="8">
    <source>
        <dbReference type="SMART" id="SM00484"/>
    </source>
</evidence>
<evidence type="ECO:0000259" key="9">
    <source>
        <dbReference type="SMART" id="SM00485"/>
    </source>
</evidence>
<dbReference type="PANTHER" id="PTHR11081:SF9">
    <property type="entry name" value="FLAP ENDONUCLEASE 1"/>
    <property type="match status" value="1"/>
</dbReference>
<organism evidence="10 11">
    <name type="scientific">Rhizoctonia solani</name>
    <dbReference type="NCBI Taxonomy" id="456999"/>
    <lineage>
        <taxon>Eukaryota</taxon>
        <taxon>Fungi</taxon>
        <taxon>Dikarya</taxon>
        <taxon>Basidiomycota</taxon>
        <taxon>Agaricomycotina</taxon>
        <taxon>Agaricomycetes</taxon>
        <taxon>Cantharellales</taxon>
        <taxon>Ceratobasidiaceae</taxon>
        <taxon>Rhizoctonia</taxon>
    </lineage>
</organism>
<dbReference type="InterPro" id="IPR006085">
    <property type="entry name" value="XPG_DNA_repair_N"/>
</dbReference>
<evidence type="ECO:0000256" key="3">
    <source>
        <dbReference type="ARBA" id="ARBA00022723"/>
    </source>
</evidence>
<feature type="compositionally biased region" description="Polar residues" evidence="7">
    <location>
        <begin position="470"/>
        <end position="485"/>
    </location>
</feature>
<dbReference type="Gene3D" id="3.40.50.1010">
    <property type="entry name" value="5'-nuclease"/>
    <property type="match status" value="2"/>
</dbReference>
<dbReference type="GO" id="GO:0005737">
    <property type="term" value="C:cytoplasm"/>
    <property type="evidence" value="ECO:0007669"/>
    <property type="project" value="TreeGrafter"/>
</dbReference>
<dbReference type="InterPro" id="IPR008918">
    <property type="entry name" value="HhH2"/>
</dbReference>
<keyword evidence="4" id="KW-0255">Endonuclease</keyword>
<protein>
    <recommendedName>
        <fullName evidence="12">XPG-I domain-containing protein</fullName>
    </recommendedName>
</protein>
<dbReference type="AlphaFoldDB" id="A0A0K6G9F3"/>
<feature type="domain" description="XPG-I" evidence="8">
    <location>
        <begin position="680"/>
        <end position="749"/>
    </location>
</feature>
<evidence type="ECO:0000256" key="5">
    <source>
        <dbReference type="ARBA" id="ARBA00022801"/>
    </source>
</evidence>
<gene>
    <name evidence="10" type="ORF">RSOLAG22IIIB_01748</name>
</gene>
<reference evidence="10 11" key="1">
    <citation type="submission" date="2015-07" db="EMBL/GenBank/DDBJ databases">
        <authorList>
            <person name="Noorani M."/>
        </authorList>
    </citation>
    <scope>NUCLEOTIDE SEQUENCE [LARGE SCALE GENOMIC DNA]</scope>
    <source>
        <strain evidence="10">BBA 69670</strain>
    </source>
</reference>
<dbReference type="SMART" id="SM00484">
    <property type="entry name" value="XPGI"/>
    <property type="match status" value="1"/>
</dbReference>
<comment type="cofactor">
    <cofactor evidence="1">
        <name>Mg(2+)</name>
        <dbReference type="ChEBI" id="CHEBI:18420"/>
    </cofactor>
</comment>